<reference evidence="10" key="1">
    <citation type="submission" date="2022-01" db="EMBL/GenBank/DDBJ databases">
        <title>Comparative genomics reveals a dynamic genome evolution in the ectomycorrhizal milk-cap (Lactarius) mushrooms.</title>
        <authorList>
            <consortium name="DOE Joint Genome Institute"/>
            <person name="Lebreton A."/>
            <person name="Tang N."/>
            <person name="Kuo A."/>
            <person name="LaButti K."/>
            <person name="Drula E."/>
            <person name="Barry K."/>
            <person name="Clum A."/>
            <person name="Lipzen A."/>
            <person name="Mousain D."/>
            <person name="Ng V."/>
            <person name="Wang R."/>
            <person name="Wang X."/>
            <person name="Dai Y."/>
            <person name="Henrissat B."/>
            <person name="Grigoriev I.V."/>
            <person name="Guerin-Laguette A."/>
            <person name="Yu F."/>
            <person name="Martin F.M."/>
        </authorList>
    </citation>
    <scope>NUCLEOTIDE SEQUENCE</scope>
    <source>
        <strain evidence="10">QP</strain>
    </source>
</reference>
<evidence type="ECO:0000256" key="2">
    <source>
        <dbReference type="ARBA" id="ARBA00006416"/>
    </source>
</evidence>
<evidence type="ECO:0000256" key="6">
    <source>
        <dbReference type="ARBA" id="ARBA00022989"/>
    </source>
</evidence>
<keyword evidence="4" id="KW-0812">Transmembrane</keyword>
<accession>A0AAD4LQT0</accession>
<keyword evidence="3 9" id="KW-0813">Transport</keyword>
<dbReference type="PANTHER" id="PTHR14154">
    <property type="entry name" value="UPF0041 BRAIN PROTEIN 44-RELATED"/>
    <property type="match status" value="1"/>
</dbReference>
<comment type="function">
    <text evidence="9">Mediates the uptake of pyruvate into mitochondria.</text>
</comment>
<keyword evidence="5 9" id="KW-0999">Mitochondrion inner membrane</keyword>
<evidence type="ECO:0000256" key="1">
    <source>
        <dbReference type="ARBA" id="ARBA00004448"/>
    </source>
</evidence>
<name>A0AAD4LQT0_9AGAM</name>
<evidence type="ECO:0000313" key="10">
    <source>
        <dbReference type="EMBL" id="KAH8997282.1"/>
    </source>
</evidence>
<keyword evidence="7 9" id="KW-0496">Mitochondrion</keyword>
<evidence type="ECO:0000256" key="9">
    <source>
        <dbReference type="RuleBase" id="RU363100"/>
    </source>
</evidence>
<comment type="subcellular location">
    <subcellularLocation>
        <location evidence="1 9">Mitochondrion inner membrane</location>
        <topology evidence="1 9">Multi-pass membrane protein</topology>
    </subcellularLocation>
</comment>
<evidence type="ECO:0000313" key="11">
    <source>
        <dbReference type="Proteomes" id="UP001201163"/>
    </source>
</evidence>
<proteinExistence type="inferred from homology"/>
<comment type="caution">
    <text evidence="10">The sequence shown here is derived from an EMBL/GenBank/DDBJ whole genome shotgun (WGS) entry which is preliminary data.</text>
</comment>
<dbReference type="Pfam" id="PF03650">
    <property type="entry name" value="MPC"/>
    <property type="match status" value="2"/>
</dbReference>
<sequence length="157" mass="17485">MASTFFHWLRSPAAREYFFSTHFWGPIANWGLPLAAIADLKKDEEVISGTMTSALAAYSCVPPVFRSDALLIQSTKKINSTVFMRFAWRVDPRNYLLFACHATNTTAQLTQGYRFVNYWYRGGKEKKALEAASSSDSIKGKVTEAVKAAQAASQSTK</sequence>
<organism evidence="10 11">
    <name type="scientific">Lactarius akahatsu</name>
    <dbReference type="NCBI Taxonomy" id="416441"/>
    <lineage>
        <taxon>Eukaryota</taxon>
        <taxon>Fungi</taxon>
        <taxon>Dikarya</taxon>
        <taxon>Basidiomycota</taxon>
        <taxon>Agaricomycotina</taxon>
        <taxon>Agaricomycetes</taxon>
        <taxon>Russulales</taxon>
        <taxon>Russulaceae</taxon>
        <taxon>Lactarius</taxon>
    </lineage>
</organism>
<comment type="similarity">
    <text evidence="2 9">Belongs to the mitochondrial pyruvate carrier (MPC) (TC 2.A.105) family.</text>
</comment>
<dbReference type="EMBL" id="JAKELL010000007">
    <property type="protein sequence ID" value="KAH8997282.1"/>
    <property type="molecule type" value="Genomic_DNA"/>
</dbReference>
<evidence type="ECO:0000256" key="3">
    <source>
        <dbReference type="ARBA" id="ARBA00022448"/>
    </source>
</evidence>
<evidence type="ECO:0000256" key="4">
    <source>
        <dbReference type="ARBA" id="ARBA00022692"/>
    </source>
</evidence>
<evidence type="ECO:0000256" key="5">
    <source>
        <dbReference type="ARBA" id="ARBA00022792"/>
    </source>
</evidence>
<dbReference type="GO" id="GO:0006850">
    <property type="term" value="P:pyruvate import into mitochondria"/>
    <property type="evidence" value="ECO:0007669"/>
    <property type="project" value="InterPro"/>
</dbReference>
<dbReference type="AlphaFoldDB" id="A0AAD4LQT0"/>
<dbReference type="Proteomes" id="UP001201163">
    <property type="component" value="Unassembled WGS sequence"/>
</dbReference>
<evidence type="ECO:0000256" key="7">
    <source>
        <dbReference type="ARBA" id="ARBA00023128"/>
    </source>
</evidence>
<dbReference type="InterPro" id="IPR005336">
    <property type="entry name" value="MPC"/>
</dbReference>
<keyword evidence="6" id="KW-1133">Transmembrane helix</keyword>
<evidence type="ECO:0000256" key="8">
    <source>
        <dbReference type="ARBA" id="ARBA00023136"/>
    </source>
</evidence>
<keyword evidence="8" id="KW-0472">Membrane</keyword>
<dbReference type="GO" id="GO:0005743">
    <property type="term" value="C:mitochondrial inner membrane"/>
    <property type="evidence" value="ECO:0007669"/>
    <property type="project" value="UniProtKB-SubCell"/>
</dbReference>
<keyword evidence="11" id="KW-1185">Reference proteome</keyword>
<protein>
    <recommendedName>
        <fullName evidence="9">Mitochondrial pyruvate carrier</fullName>
    </recommendedName>
</protein>
<gene>
    <name evidence="10" type="ORF">EDB92DRAFT_1404172</name>
</gene>